<evidence type="ECO:0000313" key="1">
    <source>
        <dbReference type="EMBL" id="TFK59044.1"/>
    </source>
</evidence>
<organism evidence="1 2">
    <name type="scientific">Pluteus cervinus</name>
    <dbReference type="NCBI Taxonomy" id="181527"/>
    <lineage>
        <taxon>Eukaryota</taxon>
        <taxon>Fungi</taxon>
        <taxon>Dikarya</taxon>
        <taxon>Basidiomycota</taxon>
        <taxon>Agaricomycotina</taxon>
        <taxon>Agaricomycetes</taxon>
        <taxon>Agaricomycetidae</taxon>
        <taxon>Agaricales</taxon>
        <taxon>Pluteineae</taxon>
        <taxon>Pluteaceae</taxon>
        <taxon>Pluteus</taxon>
    </lineage>
</organism>
<protein>
    <submittedName>
        <fullName evidence="1">Uncharacterized protein</fullName>
    </submittedName>
</protein>
<dbReference type="EMBL" id="ML209097">
    <property type="protein sequence ID" value="TFK59044.1"/>
    <property type="molecule type" value="Genomic_DNA"/>
</dbReference>
<reference evidence="1 2" key="1">
    <citation type="journal article" date="2019" name="Nat. Ecol. Evol.">
        <title>Megaphylogeny resolves global patterns of mushroom evolution.</title>
        <authorList>
            <person name="Varga T."/>
            <person name="Krizsan K."/>
            <person name="Foldi C."/>
            <person name="Dima B."/>
            <person name="Sanchez-Garcia M."/>
            <person name="Sanchez-Ramirez S."/>
            <person name="Szollosi G.J."/>
            <person name="Szarkandi J.G."/>
            <person name="Papp V."/>
            <person name="Albert L."/>
            <person name="Andreopoulos W."/>
            <person name="Angelini C."/>
            <person name="Antonin V."/>
            <person name="Barry K.W."/>
            <person name="Bougher N.L."/>
            <person name="Buchanan P."/>
            <person name="Buyck B."/>
            <person name="Bense V."/>
            <person name="Catcheside P."/>
            <person name="Chovatia M."/>
            <person name="Cooper J."/>
            <person name="Damon W."/>
            <person name="Desjardin D."/>
            <person name="Finy P."/>
            <person name="Geml J."/>
            <person name="Haridas S."/>
            <person name="Hughes K."/>
            <person name="Justo A."/>
            <person name="Karasinski D."/>
            <person name="Kautmanova I."/>
            <person name="Kiss B."/>
            <person name="Kocsube S."/>
            <person name="Kotiranta H."/>
            <person name="LaButti K.M."/>
            <person name="Lechner B.E."/>
            <person name="Liimatainen K."/>
            <person name="Lipzen A."/>
            <person name="Lukacs Z."/>
            <person name="Mihaltcheva S."/>
            <person name="Morgado L.N."/>
            <person name="Niskanen T."/>
            <person name="Noordeloos M.E."/>
            <person name="Ohm R.A."/>
            <person name="Ortiz-Santana B."/>
            <person name="Ovrebo C."/>
            <person name="Racz N."/>
            <person name="Riley R."/>
            <person name="Savchenko A."/>
            <person name="Shiryaev A."/>
            <person name="Soop K."/>
            <person name="Spirin V."/>
            <person name="Szebenyi C."/>
            <person name="Tomsovsky M."/>
            <person name="Tulloss R.E."/>
            <person name="Uehling J."/>
            <person name="Grigoriev I.V."/>
            <person name="Vagvolgyi C."/>
            <person name="Papp T."/>
            <person name="Martin F.M."/>
            <person name="Miettinen O."/>
            <person name="Hibbett D.S."/>
            <person name="Nagy L.G."/>
        </authorList>
    </citation>
    <scope>NUCLEOTIDE SEQUENCE [LARGE SCALE GENOMIC DNA]</scope>
    <source>
        <strain evidence="1 2">NL-1719</strain>
    </source>
</reference>
<dbReference type="Proteomes" id="UP000308600">
    <property type="component" value="Unassembled WGS sequence"/>
</dbReference>
<accession>A0ACD3A161</accession>
<gene>
    <name evidence="1" type="ORF">BDN72DRAFT_947857</name>
</gene>
<keyword evidence="2" id="KW-1185">Reference proteome</keyword>
<evidence type="ECO:0000313" key="2">
    <source>
        <dbReference type="Proteomes" id="UP000308600"/>
    </source>
</evidence>
<sequence>MLQVRMAFIDVTGTRTPKYRHSSKSSPEPCLFEKVGELLDSQSTKRGCEGDGERKGRLTIMPHFFYSRSRTETTTSSPNLQVKQTRSSLQVVLDTWDIRRRAWNGRAARMGTIPSSILSMASIHPNVAECVSTAHTVEWKVRSYGNDRTALMIGDDRVHRHTTEPRQRGPDEELTRIAKLILYYETEFLVRFIKPIEPGRIGEVERLRIARRYFYLLAPISTHQSEPKHLFPYEIVVEFGLDPNAQD</sequence>
<proteinExistence type="predicted"/>
<name>A0ACD3A161_9AGAR</name>